<dbReference type="SUPFAM" id="SSF55811">
    <property type="entry name" value="Nudix"/>
    <property type="match status" value="1"/>
</dbReference>
<keyword evidence="1" id="KW-0378">Hydrolase</keyword>
<dbReference type="PATRIC" id="fig|301375.6.peg.188"/>
<dbReference type="PRINTS" id="PR00502">
    <property type="entry name" value="NUDIXFAMILY"/>
</dbReference>
<evidence type="ECO:0000259" key="2">
    <source>
        <dbReference type="PROSITE" id="PS51462"/>
    </source>
</evidence>
<gene>
    <name evidence="3" type="ORF">XD72_0575</name>
    <name evidence="4" type="ORF">XE07_1259</name>
</gene>
<sequence length="129" mass="13830">MKTPLLAADALILFGGGIVLIRRSNPPFEGFYALPGGFVEVGETVEEAAQREAKEETGLEIILLKLVGVYSKPDRDPRGHVVSISYLAEGRGELVAGSDARSAEVFDPEDLPPLAFDHATIIRDGLAKL</sequence>
<dbReference type="CDD" id="cd18873">
    <property type="entry name" value="NUDIX_NadM_like"/>
    <property type="match status" value="1"/>
</dbReference>
<dbReference type="PROSITE" id="PS51462">
    <property type="entry name" value="NUDIX"/>
    <property type="match status" value="1"/>
</dbReference>
<dbReference type="AlphaFoldDB" id="A0A101IJ70"/>
<proteinExistence type="predicted"/>
<evidence type="ECO:0000256" key="1">
    <source>
        <dbReference type="ARBA" id="ARBA00022801"/>
    </source>
</evidence>
<evidence type="ECO:0000313" key="6">
    <source>
        <dbReference type="Proteomes" id="UP000057043"/>
    </source>
</evidence>
<dbReference type="GO" id="GO:0016787">
    <property type="term" value="F:hydrolase activity"/>
    <property type="evidence" value="ECO:0007669"/>
    <property type="project" value="UniProtKB-KW"/>
</dbReference>
<organism evidence="4 5">
    <name type="scientific">Methanothrix harundinacea</name>
    <dbReference type="NCBI Taxonomy" id="301375"/>
    <lineage>
        <taxon>Archaea</taxon>
        <taxon>Methanobacteriati</taxon>
        <taxon>Methanobacteriota</taxon>
        <taxon>Stenosarchaea group</taxon>
        <taxon>Methanomicrobia</taxon>
        <taxon>Methanotrichales</taxon>
        <taxon>Methanotrichaceae</taxon>
        <taxon>Methanothrix</taxon>
    </lineage>
</organism>
<feature type="domain" description="Nudix hydrolase" evidence="2">
    <location>
        <begin position="3"/>
        <end position="129"/>
    </location>
</feature>
<dbReference type="EMBL" id="LGHB01000017">
    <property type="protein sequence ID" value="KUK96233.1"/>
    <property type="molecule type" value="Genomic_DNA"/>
</dbReference>
<dbReference type="InterPro" id="IPR020084">
    <property type="entry name" value="NUDIX_hydrolase_CS"/>
</dbReference>
<dbReference type="PANTHER" id="PTHR43736">
    <property type="entry name" value="ADP-RIBOSE PYROPHOSPHATASE"/>
    <property type="match status" value="1"/>
</dbReference>
<name>A0A101IJ70_9EURY</name>
<comment type="caution">
    <text evidence="4">The sequence shown here is derived from an EMBL/GenBank/DDBJ whole genome shotgun (WGS) entry which is preliminary data.</text>
</comment>
<evidence type="ECO:0000313" key="5">
    <source>
        <dbReference type="Proteomes" id="UP000053961"/>
    </source>
</evidence>
<evidence type="ECO:0000313" key="3">
    <source>
        <dbReference type="EMBL" id="KUK45048.1"/>
    </source>
</evidence>
<dbReference type="Proteomes" id="UP000053961">
    <property type="component" value="Unassembled WGS sequence"/>
</dbReference>
<dbReference type="Gene3D" id="3.90.79.10">
    <property type="entry name" value="Nucleoside Triphosphate Pyrophosphohydrolase"/>
    <property type="match status" value="1"/>
</dbReference>
<reference evidence="4" key="1">
    <citation type="journal article" date="2015" name="MBio">
        <title>Genome-resolved metagenomic analysis reveals roles for candidate phyla and other microbial community members in biogeochemical transformations in oil reservoirs.</title>
        <authorList>
            <person name="Hu P."/>
            <person name="Tom L."/>
            <person name="Singh A."/>
            <person name="Thomas B.C."/>
            <person name="Baker B.J."/>
            <person name="Piceno Y.M."/>
            <person name="Andersen G.L."/>
            <person name="Banfield J.F."/>
        </authorList>
    </citation>
    <scope>NUCLEOTIDE SEQUENCE [LARGE SCALE GENOMIC DNA]</scope>
    <source>
        <strain evidence="4">56_747</strain>
    </source>
</reference>
<dbReference type="InterPro" id="IPR020476">
    <property type="entry name" value="Nudix_hydrolase"/>
</dbReference>
<dbReference type="PROSITE" id="PS00893">
    <property type="entry name" value="NUDIX_BOX"/>
    <property type="match status" value="1"/>
</dbReference>
<protein>
    <submittedName>
        <fullName evidence="3">ADP-ribose pyrophosphatase</fullName>
    </submittedName>
    <submittedName>
        <fullName evidence="4">Adenosine diphosphoribose pyrophosphatase</fullName>
    </submittedName>
</protein>
<dbReference type="InterPro" id="IPR015797">
    <property type="entry name" value="NUDIX_hydrolase-like_dom_sf"/>
</dbReference>
<dbReference type="PANTHER" id="PTHR43736:SF1">
    <property type="entry name" value="DIHYDRONEOPTERIN TRIPHOSPHATE DIPHOSPHATASE"/>
    <property type="match status" value="1"/>
</dbReference>
<evidence type="ECO:0000313" key="4">
    <source>
        <dbReference type="EMBL" id="KUK96233.1"/>
    </source>
</evidence>
<dbReference type="Proteomes" id="UP000057043">
    <property type="component" value="Unassembled WGS sequence"/>
</dbReference>
<reference evidence="5 6" key="2">
    <citation type="journal article" date="2015" name="MBio">
        <title>Genome-Resolved Metagenomic Analysis Reveals Roles for Candidate Phyla and Other Microbial Community Members in Biogeochemical Transformations in Oil Reservoirs.</title>
        <authorList>
            <person name="Hu P."/>
            <person name="Tom L."/>
            <person name="Singh A."/>
            <person name="Thomas B.C."/>
            <person name="Baker B.J."/>
            <person name="Piceno Y.M."/>
            <person name="Andersen G.L."/>
            <person name="Banfield J.F."/>
        </authorList>
    </citation>
    <scope>NUCLEOTIDE SEQUENCE [LARGE SCALE GENOMIC DNA]</scope>
    <source>
        <strain evidence="3">57_489</strain>
    </source>
</reference>
<dbReference type="EMBL" id="LGFT01000009">
    <property type="protein sequence ID" value="KUK45048.1"/>
    <property type="molecule type" value="Genomic_DNA"/>
</dbReference>
<dbReference type="InterPro" id="IPR000086">
    <property type="entry name" value="NUDIX_hydrolase_dom"/>
</dbReference>
<accession>A0A101IJ70</accession>
<dbReference type="Pfam" id="PF00293">
    <property type="entry name" value="NUDIX"/>
    <property type="match status" value="1"/>
</dbReference>